<keyword evidence="1" id="KW-0880">Kelch repeat</keyword>
<gene>
    <name evidence="4" type="ORF">KIPB_005144</name>
</gene>
<dbReference type="Gene3D" id="2.120.10.80">
    <property type="entry name" value="Kelch-type beta propeller"/>
    <property type="match status" value="1"/>
</dbReference>
<comment type="caution">
    <text evidence="4">The sequence shown here is derived from an EMBL/GenBank/DDBJ whole genome shotgun (WGS) entry which is preliminary data.</text>
</comment>
<feature type="compositionally biased region" description="Low complexity" evidence="3">
    <location>
        <begin position="238"/>
        <end position="247"/>
    </location>
</feature>
<organism evidence="4 5">
    <name type="scientific">Kipferlia bialata</name>
    <dbReference type="NCBI Taxonomy" id="797122"/>
    <lineage>
        <taxon>Eukaryota</taxon>
        <taxon>Metamonada</taxon>
        <taxon>Carpediemonas-like organisms</taxon>
        <taxon>Kipferlia</taxon>
    </lineage>
</organism>
<protein>
    <submittedName>
        <fullName evidence="4">Uncharacterized protein</fullName>
    </submittedName>
</protein>
<feature type="compositionally biased region" description="Low complexity" evidence="3">
    <location>
        <begin position="1197"/>
        <end position="1219"/>
    </location>
</feature>
<evidence type="ECO:0000313" key="4">
    <source>
        <dbReference type="EMBL" id="GIQ83773.1"/>
    </source>
</evidence>
<keyword evidence="5" id="KW-1185">Reference proteome</keyword>
<feature type="compositionally biased region" description="Low complexity" evidence="3">
    <location>
        <begin position="1348"/>
        <end position="1362"/>
    </location>
</feature>
<feature type="region of interest" description="Disordered" evidence="3">
    <location>
        <begin position="498"/>
        <end position="518"/>
    </location>
</feature>
<name>A0A9K3GHY6_9EUKA</name>
<dbReference type="InterPro" id="IPR015915">
    <property type="entry name" value="Kelch-typ_b-propeller"/>
</dbReference>
<feature type="compositionally biased region" description="Polar residues" evidence="3">
    <location>
        <begin position="186"/>
        <end position="200"/>
    </location>
</feature>
<accession>A0A9K3GHY6</accession>
<feature type="compositionally biased region" description="Basic and acidic residues" evidence="3">
    <location>
        <begin position="204"/>
        <end position="237"/>
    </location>
</feature>
<feature type="region of interest" description="Disordered" evidence="3">
    <location>
        <begin position="164"/>
        <end position="364"/>
    </location>
</feature>
<feature type="compositionally biased region" description="Basic and acidic residues" evidence="3">
    <location>
        <begin position="1263"/>
        <end position="1284"/>
    </location>
</feature>
<keyword evidence="2" id="KW-0677">Repeat</keyword>
<evidence type="ECO:0000256" key="3">
    <source>
        <dbReference type="SAM" id="MobiDB-lite"/>
    </source>
</evidence>
<evidence type="ECO:0000256" key="1">
    <source>
        <dbReference type="ARBA" id="ARBA00022441"/>
    </source>
</evidence>
<feature type="region of interest" description="Disordered" evidence="3">
    <location>
        <begin position="912"/>
        <end position="946"/>
    </location>
</feature>
<reference evidence="4 5" key="1">
    <citation type="journal article" date="2018" name="PLoS ONE">
        <title>The draft genome of Kipferlia bialata reveals reductive genome evolution in fornicate parasites.</title>
        <authorList>
            <person name="Tanifuji G."/>
            <person name="Takabayashi S."/>
            <person name="Kume K."/>
            <person name="Takagi M."/>
            <person name="Nakayama T."/>
            <person name="Kamikawa R."/>
            <person name="Inagaki Y."/>
            <person name="Hashimoto T."/>
        </authorList>
    </citation>
    <scope>NUCLEOTIDE SEQUENCE [LARGE SCALE GENOMIC DNA]</scope>
    <source>
        <strain evidence="4">NY0173</strain>
    </source>
</reference>
<feature type="region of interest" description="Disordered" evidence="3">
    <location>
        <begin position="378"/>
        <end position="407"/>
    </location>
</feature>
<feature type="compositionally biased region" description="Low complexity" evidence="3">
    <location>
        <begin position="1231"/>
        <end position="1246"/>
    </location>
</feature>
<dbReference type="PANTHER" id="PTHR46093">
    <property type="entry name" value="ACYL-COA-BINDING DOMAIN-CONTAINING PROTEIN 5"/>
    <property type="match status" value="1"/>
</dbReference>
<feature type="compositionally biased region" description="Acidic residues" evidence="3">
    <location>
        <begin position="313"/>
        <end position="327"/>
    </location>
</feature>
<evidence type="ECO:0000256" key="2">
    <source>
        <dbReference type="ARBA" id="ARBA00022737"/>
    </source>
</evidence>
<dbReference type="PANTHER" id="PTHR46093:SF3">
    <property type="entry name" value="ACYL-COA-BINDING DOMAIN-CONTAINING PROTEIN 4"/>
    <property type="match status" value="1"/>
</dbReference>
<feature type="compositionally biased region" description="Acidic residues" evidence="3">
    <location>
        <begin position="252"/>
        <end position="262"/>
    </location>
</feature>
<feature type="compositionally biased region" description="Basic and acidic residues" evidence="3">
    <location>
        <begin position="912"/>
        <end position="929"/>
    </location>
</feature>
<dbReference type="EMBL" id="BDIP01001171">
    <property type="protein sequence ID" value="GIQ83773.1"/>
    <property type="molecule type" value="Genomic_DNA"/>
</dbReference>
<feature type="compositionally biased region" description="Polar residues" evidence="3">
    <location>
        <begin position="332"/>
        <end position="341"/>
    </location>
</feature>
<dbReference type="Pfam" id="PF24681">
    <property type="entry name" value="Kelch_KLHDC2_KLHL20_DRC7"/>
    <property type="match status" value="1"/>
</dbReference>
<feature type="region of interest" description="Disordered" evidence="3">
    <location>
        <begin position="626"/>
        <end position="645"/>
    </location>
</feature>
<evidence type="ECO:0000313" key="5">
    <source>
        <dbReference type="Proteomes" id="UP000265618"/>
    </source>
</evidence>
<feature type="compositionally biased region" description="Low complexity" evidence="3">
    <location>
        <begin position="263"/>
        <end position="302"/>
    </location>
</feature>
<dbReference type="Proteomes" id="UP000265618">
    <property type="component" value="Unassembled WGS sequence"/>
</dbReference>
<feature type="compositionally biased region" description="Acidic residues" evidence="3">
    <location>
        <begin position="1247"/>
        <end position="1262"/>
    </location>
</feature>
<sequence length="1362" mass="145909">MALSSASGEYGHSLCQVDGHILLFGGLGGRGRLGDLWELVGGQTDTPRWQELHPRAQHPLPVHALTPLPCPRTEHVAVHVTKRHSMVLVGGSSGSGPLNDVWEYNVQDNEWVLQPSDVASPQPRHACASVSLTQRGLVLFGGTATDRRYNDLWLFMLADTPEGERERAAVPTSPETDAPAAAAPPQYQSGLTKHSISTPMHISRGRERERERAMAEAAQEREREREREAAREAEAEAARQASPAVESRVSEEESEVPEEEVSAEAPVAPEVSPVRETPASPVLSTSPSPSPAASPCTVSVSVGMQSQKTGGEGEGEGEGVETETETEAETRSLASLPSTSRIAPPSPFVLSASTREREASYVTVDSEVWTGVLARLEALENREREREAEAEAAAEREREREAERERQYQVTGLKFDEVHSRVAEVSEALMAAEGAVSATVPTPAPAVSEDMDRELDAIREEIETVKGDTAALSLVLGGLSTKAEVETVREGMEGVRETLSSLEERQSNTEERGTERDGTIASLSDRVSELGEGVSVTTITADKVDAVQREVDALSTRVSEGMESLTRETEGVKDMVETVEREREAEAERDSGEDVREEVSALSGRLGTLAALAAGVVEEMEGVKASHQQHLTSSAAEAEEAKEREDARDRAVVTISQALASVMQGNQAQDARITETQQGMEDAVKKIDTHLEEIAGEGSFRDRLHAVVVDVLQVKSTVTKIKHTTDGRLDTLEEKVATVAAAAAAASEAAVEEPAPSTPTAPVAVDSAVSDALSLSLSALSERVETLESGVEAHTQSLQSLSDALDTMGERETETKTEGESAEAERVSAVEAACASLSAEVEGVRASVTEAKEAREKLAKAQSDLSSKVSSVSGDVNSLKSRFVTVSAASHSAKAKMSRSESDLRRVQETVKRLEKERDTQRERQKEVEVATPDQGLPPTAPVTTSPTVSQEAAAKVTQQIQAVQSGLASVTSRVGAMSSRLSEAEGDTASVRIEQDRTNDRVRSMARDVLTVTESVSRLKGEVATLADWRVEHEADHELMDGSCGEYTGDEEDYGRVMSKGLTTHEQISAHISVGGIPNRTLEECVTDEECLSDETLNSHPEHSAPEADIEGVEGEREGEGMEGDVSDLKAEVEPASSDALPVTPIDSHPHQTGSEGETVDGSDYEGSSDLSDVSLRRYEPKAPATASQPVSKGMPSLSLTKSSSRPKLLPLLNLNSAEAEEKEEPVLIASDSDSSDGYSYSYSGDEGEEGEMEEEMEASVEGERETHAQVQEEREEREEFSLRDLASSGLDKDGDTIQGEEEDFIPLAWDEEDLIPDEGVGMSRTSAGIVYGEDAGSESEDTLTNSIGSSSGSPSRGGER</sequence>
<feature type="region of interest" description="Disordered" evidence="3">
    <location>
        <begin position="1096"/>
        <end position="1300"/>
    </location>
</feature>
<proteinExistence type="predicted"/>
<feature type="region of interest" description="Disordered" evidence="3">
    <location>
        <begin position="1333"/>
        <end position="1362"/>
    </location>
</feature>
<dbReference type="SUPFAM" id="SSF117281">
    <property type="entry name" value="Kelch motif"/>
    <property type="match status" value="1"/>
</dbReference>